<feature type="domain" description="GH11" evidence="13">
    <location>
        <begin position="33"/>
        <end position="233"/>
    </location>
</feature>
<dbReference type="Pfam" id="PF00457">
    <property type="entry name" value="Glyco_hydro_11"/>
    <property type="match status" value="1"/>
</dbReference>
<evidence type="ECO:0000256" key="5">
    <source>
        <dbReference type="ARBA" id="ARBA00022651"/>
    </source>
</evidence>
<evidence type="ECO:0000256" key="11">
    <source>
        <dbReference type="PROSITE-ProRule" id="PRU01097"/>
    </source>
</evidence>
<dbReference type="EC" id="3.2.1.8" evidence="4 11"/>
<evidence type="ECO:0000256" key="12">
    <source>
        <dbReference type="SAM" id="SignalP"/>
    </source>
</evidence>
<feature type="active site" description="Proton donor" evidence="11">
    <location>
        <position position="220"/>
    </location>
</feature>
<evidence type="ECO:0000256" key="9">
    <source>
        <dbReference type="ARBA" id="ARBA00023295"/>
    </source>
</evidence>
<dbReference type="InterPro" id="IPR033123">
    <property type="entry name" value="GH11_dom"/>
</dbReference>
<protein>
    <recommendedName>
        <fullName evidence="4 11">endo-1,4-beta-xylanase</fullName>
        <ecNumber evidence="4 11">3.2.1.8</ecNumber>
    </recommendedName>
</protein>
<name>A0AA40KCP0_9PEZI</name>
<dbReference type="AlphaFoldDB" id="A0AA40KCP0"/>
<evidence type="ECO:0000313" key="15">
    <source>
        <dbReference type="Proteomes" id="UP001172155"/>
    </source>
</evidence>
<dbReference type="InterPro" id="IPR013320">
    <property type="entry name" value="ConA-like_dom_sf"/>
</dbReference>
<sequence>MVLFSLVASLLAAYAVAAPAADIVPRLDSAEGALLQTGEGRHGGFFYSFWSDHYAPKSSDVGPILYRNLEGGRYKVQWGEGTGNFVAGKGWNSTDADKRRSVTYSGTFSATGTSYLSLYGWMKTTSTKLNVEYYIIDDWIKYHPGQGDKIVGTIETDGGVYDIHIGNRWAQGMEPSWRRIFSVRREKRTAGTITAEKHFAAWKALGQTFDRHMYSVLAVEGYHSTGEADVTVLDYQSA</sequence>
<evidence type="ECO:0000256" key="1">
    <source>
        <dbReference type="ARBA" id="ARBA00000681"/>
    </source>
</evidence>
<organism evidence="14 15">
    <name type="scientific">Schizothecium vesticola</name>
    <dbReference type="NCBI Taxonomy" id="314040"/>
    <lineage>
        <taxon>Eukaryota</taxon>
        <taxon>Fungi</taxon>
        <taxon>Dikarya</taxon>
        <taxon>Ascomycota</taxon>
        <taxon>Pezizomycotina</taxon>
        <taxon>Sordariomycetes</taxon>
        <taxon>Sordariomycetidae</taxon>
        <taxon>Sordariales</taxon>
        <taxon>Schizotheciaceae</taxon>
        <taxon>Schizothecium</taxon>
    </lineage>
</organism>
<keyword evidence="7 11" id="KW-0378">Hydrolase</keyword>
<comment type="catalytic activity">
    <reaction evidence="1 11">
        <text>Endohydrolysis of (1-&gt;4)-beta-D-xylosidic linkages in xylans.</text>
        <dbReference type="EC" id="3.2.1.8"/>
    </reaction>
</comment>
<evidence type="ECO:0000256" key="7">
    <source>
        <dbReference type="ARBA" id="ARBA00022801"/>
    </source>
</evidence>
<dbReference type="Gene3D" id="2.60.120.180">
    <property type="match status" value="1"/>
</dbReference>
<dbReference type="PROSITE" id="PS51761">
    <property type="entry name" value="GH11_3"/>
    <property type="match status" value="1"/>
</dbReference>
<dbReference type="GO" id="GO:0045493">
    <property type="term" value="P:xylan catabolic process"/>
    <property type="evidence" value="ECO:0007669"/>
    <property type="project" value="UniProtKB-UniRule"/>
</dbReference>
<dbReference type="SUPFAM" id="SSF49899">
    <property type="entry name" value="Concanavalin A-like lectins/glucanases"/>
    <property type="match status" value="1"/>
</dbReference>
<comment type="pathway">
    <text evidence="2 11">Glycan degradation; xylan degradation.</text>
</comment>
<dbReference type="PANTHER" id="PTHR46828">
    <property type="entry name" value="ENDO-1,4-BETA-XYLANASE A-RELATED"/>
    <property type="match status" value="1"/>
</dbReference>
<feature type="chain" id="PRO_5041211138" description="endo-1,4-beta-xylanase" evidence="12">
    <location>
        <begin position="18"/>
        <end position="238"/>
    </location>
</feature>
<evidence type="ECO:0000256" key="2">
    <source>
        <dbReference type="ARBA" id="ARBA00004851"/>
    </source>
</evidence>
<evidence type="ECO:0000256" key="3">
    <source>
        <dbReference type="ARBA" id="ARBA00007792"/>
    </source>
</evidence>
<comment type="similarity">
    <text evidence="3 11">Belongs to the glycosyl hydrolase 11 (cellulase G) family.</text>
</comment>
<evidence type="ECO:0000256" key="10">
    <source>
        <dbReference type="ARBA" id="ARBA00023326"/>
    </source>
</evidence>
<gene>
    <name evidence="14" type="ORF">B0T18DRAFT_316390</name>
</gene>
<feature type="active site" description="Nucleophile" evidence="11">
    <location>
        <position position="132"/>
    </location>
</feature>
<keyword evidence="15" id="KW-1185">Reference proteome</keyword>
<evidence type="ECO:0000256" key="8">
    <source>
        <dbReference type="ARBA" id="ARBA00023277"/>
    </source>
</evidence>
<evidence type="ECO:0000313" key="14">
    <source>
        <dbReference type="EMBL" id="KAK0754349.1"/>
    </source>
</evidence>
<feature type="signal peptide" evidence="12">
    <location>
        <begin position="1"/>
        <end position="17"/>
    </location>
</feature>
<evidence type="ECO:0000259" key="13">
    <source>
        <dbReference type="PROSITE" id="PS51761"/>
    </source>
</evidence>
<keyword evidence="9 11" id="KW-0326">Glycosidase</keyword>
<evidence type="ECO:0000256" key="4">
    <source>
        <dbReference type="ARBA" id="ARBA00012590"/>
    </source>
</evidence>
<keyword evidence="10 11" id="KW-0624">Polysaccharide degradation</keyword>
<dbReference type="PANTHER" id="PTHR46828:SF2">
    <property type="entry name" value="ENDO-1,4-BETA-XYLANASE A-RELATED"/>
    <property type="match status" value="1"/>
</dbReference>
<dbReference type="GO" id="GO:0031176">
    <property type="term" value="F:endo-1,4-beta-xylanase activity"/>
    <property type="evidence" value="ECO:0007669"/>
    <property type="project" value="UniProtKB-UniRule"/>
</dbReference>
<evidence type="ECO:0000256" key="6">
    <source>
        <dbReference type="ARBA" id="ARBA00022729"/>
    </source>
</evidence>
<dbReference type="InterPro" id="IPR001137">
    <property type="entry name" value="Glyco_hydro_11"/>
</dbReference>
<dbReference type="InterPro" id="IPR013319">
    <property type="entry name" value="GH11/12"/>
</dbReference>
<dbReference type="Proteomes" id="UP001172155">
    <property type="component" value="Unassembled WGS sequence"/>
</dbReference>
<keyword evidence="8 11" id="KW-0119">Carbohydrate metabolism</keyword>
<proteinExistence type="inferred from homology"/>
<dbReference type="EMBL" id="JAUKUD010000001">
    <property type="protein sequence ID" value="KAK0754349.1"/>
    <property type="molecule type" value="Genomic_DNA"/>
</dbReference>
<accession>A0AA40KCP0</accession>
<reference evidence="14" key="1">
    <citation type="submission" date="2023-06" db="EMBL/GenBank/DDBJ databases">
        <title>Genome-scale phylogeny and comparative genomics of the fungal order Sordariales.</title>
        <authorList>
            <consortium name="Lawrence Berkeley National Laboratory"/>
            <person name="Hensen N."/>
            <person name="Bonometti L."/>
            <person name="Westerberg I."/>
            <person name="Brannstrom I.O."/>
            <person name="Guillou S."/>
            <person name="Cros-Aarteil S."/>
            <person name="Calhoun S."/>
            <person name="Haridas S."/>
            <person name="Kuo A."/>
            <person name="Mondo S."/>
            <person name="Pangilinan J."/>
            <person name="Riley R."/>
            <person name="LaButti K."/>
            <person name="Andreopoulos B."/>
            <person name="Lipzen A."/>
            <person name="Chen C."/>
            <person name="Yanf M."/>
            <person name="Daum C."/>
            <person name="Ng V."/>
            <person name="Clum A."/>
            <person name="Steindorff A."/>
            <person name="Ohm R."/>
            <person name="Martin F."/>
            <person name="Silar P."/>
            <person name="Natvig D."/>
            <person name="Lalanne C."/>
            <person name="Gautier V."/>
            <person name="Ament-velasquez S.L."/>
            <person name="Kruys A."/>
            <person name="Hutchinson M.I."/>
            <person name="Powell A.J."/>
            <person name="Barry K."/>
            <person name="Miller A.N."/>
            <person name="Grigoriev I.V."/>
            <person name="Debuchy R."/>
            <person name="Gladieux P."/>
            <person name="Thoren M.H."/>
            <person name="Johannesson H."/>
        </authorList>
    </citation>
    <scope>NUCLEOTIDE SEQUENCE</scope>
    <source>
        <strain evidence="14">SMH3187-1</strain>
    </source>
</reference>
<keyword evidence="6 12" id="KW-0732">Signal</keyword>
<keyword evidence="5 11" id="KW-0858">Xylan degradation</keyword>
<comment type="caution">
    <text evidence="14">The sequence shown here is derived from an EMBL/GenBank/DDBJ whole genome shotgun (WGS) entry which is preliminary data.</text>
</comment>